<gene>
    <name evidence="2" type="ORF">AVDCRST_MAG13-1408</name>
</gene>
<reference evidence="2" key="1">
    <citation type="submission" date="2020-02" db="EMBL/GenBank/DDBJ databases">
        <authorList>
            <person name="Meier V. D."/>
        </authorList>
    </citation>
    <scope>NUCLEOTIDE SEQUENCE</scope>
    <source>
        <strain evidence="2">AVDCRST_MAG13</strain>
    </source>
</reference>
<protein>
    <submittedName>
        <fullName evidence="2">Uncharacterized protein</fullName>
    </submittedName>
</protein>
<feature type="region of interest" description="Disordered" evidence="1">
    <location>
        <begin position="105"/>
        <end position="130"/>
    </location>
</feature>
<sequence length="193" mass="20716">ATRSARHAAAALRSRGAALPADPAGVRSGRSGHREVRRAHLPRHPVGGAPARARGRGLALLLARRACGDLARPGGDGRRGGLPPARALAARARRRVRCLLRQHAAQARLPPQAPAARGPARAHQDPDGPELPERARIVLLRRGAGVLRPPARGAPVHRSERDGVLARLPRRALPHRHPRGHGDRDRRGEPRPM</sequence>
<name>A0A6J4RYE0_9ACTN</name>
<accession>A0A6J4RYE0</accession>
<feature type="compositionally biased region" description="Basic residues" evidence="1">
    <location>
        <begin position="168"/>
        <end position="179"/>
    </location>
</feature>
<feature type="compositionally biased region" description="Basic and acidic residues" evidence="1">
    <location>
        <begin position="180"/>
        <end position="193"/>
    </location>
</feature>
<dbReference type="AlphaFoldDB" id="A0A6J4RYE0"/>
<evidence type="ECO:0000313" key="2">
    <source>
        <dbReference type="EMBL" id="CAA9485083.1"/>
    </source>
</evidence>
<feature type="region of interest" description="Disordered" evidence="1">
    <location>
        <begin position="1"/>
        <end position="36"/>
    </location>
</feature>
<feature type="region of interest" description="Disordered" evidence="1">
    <location>
        <begin position="147"/>
        <end position="193"/>
    </location>
</feature>
<feature type="compositionally biased region" description="Low complexity" evidence="1">
    <location>
        <begin position="7"/>
        <end position="21"/>
    </location>
</feature>
<feature type="compositionally biased region" description="Low complexity" evidence="1">
    <location>
        <begin position="105"/>
        <end position="121"/>
    </location>
</feature>
<evidence type="ECO:0000256" key="1">
    <source>
        <dbReference type="SAM" id="MobiDB-lite"/>
    </source>
</evidence>
<feature type="non-terminal residue" evidence="2">
    <location>
        <position position="1"/>
    </location>
</feature>
<feature type="non-terminal residue" evidence="2">
    <location>
        <position position="193"/>
    </location>
</feature>
<proteinExistence type="predicted"/>
<dbReference type="EMBL" id="CADCVO010000220">
    <property type="protein sequence ID" value="CAA9485083.1"/>
    <property type="molecule type" value="Genomic_DNA"/>
</dbReference>
<organism evidence="2">
    <name type="scientific">uncultured Solirubrobacteraceae bacterium</name>
    <dbReference type="NCBI Taxonomy" id="1162706"/>
    <lineage>
        <taxon>Bacteria</taxon>
        <taxon>Bacillati</taxon>
        <taxon>Actinomycetota</taxon>
        <taxon>Thermoleophilia</taxon>
        <taxon>Solirubrobacterales</taxon>
        <taxon>Solirubrobacteraceae</taxon>
        <taxon>environmental samples</taxon>
    </lineage>
</organism>